<evidence type="ECO:0000313" key="5">
    <source>
        <dbReference type="EMBL" id="KAK9902090.1"/>
    </source>
</evidence>
<dbReference type="Pfam" id="PF02525">
    <property type="entry name" value="Flavodoxin_2"/>
    <property type="match status" value="1"/>
</dbReference>
<comment type="caution">
    <text evidence="5">The sequence shown here is derived from an EMBL/GenBank/DDBJ whole genome shotgun (WGS) entry which is preliminary data.</text>
</comment>
<keyword evidence="2" id="KW-0560">Oxidoreductase</keyword>
<comment type="similarity">
    <text evidence="1">Belongs to the NAD(P)H dehydrogenase (quinone) family.</text>
</comment>
<dbReference type="PANTHER" id="PTHR10204">
    <property type="entry name" value="NAD P H OXIDOREDUCTASE-RELATED"/>
    <property type="match status" value="1"/>
</dbReference>
<feature type="region of interest" description="Disordered" evidence="3">
    <location>
        <begin position="248"/>
        <end position="271"/>
    </location>
</feature>
<organism evidence="5 6">
    <name type="scientific">Coccomyxa subellipsoidea</name>
    <dbReference type="NCBI Taxonomy" id="248742"/>
    <lineage>
        <taxon>Eukaryota</taxon>
        <taxon>Viridiplantae</taxon>
        <taxon>Chlorophyta</taxon>
        <taxon>core chlorophytes</taxon>
        <taxon>Trebouxiophyceae</taxon>
        <taxon>Trebouxiophyceae incertae sedis</taxon>
        <taxon>Coccomyxaceae</taxon>
        <taxon>Coccomyxa</taxon>
    </lineage>
</organism>
<dbReference type="PANTHER" id="PTHR10204:SF34">
    <property type="entry name" value="NAD(P)H DEHYDROGENASE [QUINONE] 1 ISOFORM 1"/>
    <property type="match status" value="1"/>
</dbReference>
<reference evidence="5 6" key="1">
    <citation type="journal article" date="2024" name="Nat. Commun.">
        <title>Phylogenomics reveals the evolutionary origins of lichenization in chlorophyte algae.</title>
        <authorList>
            <person name="Puginier C."/>
            <person name="Libourel C."/>
            <person name="Otte J."/>
            <person name="Skaloud P."/>
            <person name="Haon M."/>
            <person name="Grisel S."/>
            <person name="Petersen M."/>
            <person name="Berrin J.G."/>
            <person name="Delaux P.M."/>
            <person name="Dal Grande F."/>
            <person name="Keller J."/>
        </authorList>
    </citation>
    <scope>NUCLEOTIDE SEQUENCE [LARGE SCALE GENOMIC DNA]</scope>
    <source>
        <strain evidence="5 6">SAG 216-7</strain>
    </source>
</reference>
<evidence type="ECO:0000256" key="2">
    <source>
        <dbReference type="ARBA" id="ARBA00023002"/>
    </source>
</evidence>
<name>A0ABR2YCE7_9CHLO</name>
<dbReference type="InterPro" id="IPR003680">
    <property type="entry name" value="Flavodoxin_fold"/>
</dbReference>
<dbReference type="InterPro" id="IPR051545">
    <property type="entry name" value="NAD(P)H_dehydrogenase_qn"/>
</dbReference>
<evidence type="ECO:0000256" key="3">
    <source>
        <dbReference type="SAM" id="MobiDB-lite"/>
    </source>
</evidence>
<dbReference type="EMBL" id="JALJOT010000016">
    <property type="protein sequence ID" value="KAK9902090.1"/>
    <property type="molecule type" value="Genomic_DNA"/>
</dbReference>
<proteinExistence type="inferred from homology"/>
<feature type="domain" description="Flavodoxin-like fold" evidence="4">
    <location>
        <begin position="1"/>
        <end position="218"/>
    </location>
</feature>
<dbReference type="SUPFAM" id="SSF52218">
    <property type="entry name" value="Flavoproteins"/>
    <property type="match status" value="1"/>
</dbReference>
<gene>
    <name evidence="5" type="ORF">WJX75_003914</name>
</gene>
<accession>A0ABR2YCE7</accession>
<dbReference type="Proteomes" id="UP001491310">
    <property type="component" value="Unassembled WGS sequence"/>
</dbReference>
<evidence type="ECO:0000313" key="6">
    <source>
        <dbReference type="Proteomes" id="UP001491310"/>
    </source>
</evidence>
<sequence length="271" mass="30514">MKVFIVLAHPEPRSLNASLAKYAVEVLEAAGHEVKVSDLYRMNFKSTVDGKDFREYNSEEPLKIFDESKRAYAGGTQTPDVIAEQEKMKWADVLILIFPMWWYGMPAILKGWVDRVYAAGFAYWVGKHTPTRATDRFGEGTMAGKRAMCMVTAGGKADHFNARGIAGPIDDLLWPINHGILFYPGYDVLPPFVTYNTFPGAVDDKRFEQIKADLKERLLTLDTTEPIPFRKQNFGDYTMPELQLKPGLEQEGETGFSIHQRAPKATGKRSA</sequence>
<dbReference type="InterPro" id="IPR029039">
    <property type="entry name" value="Flavoprotein-like_sf"/>
</dbReference>
<dbReference type="Gene3D" id="3.40.50.360">
    <property type="match status" value="1"/>
</dbReference>
<keyword evidence="6" id="KW-1185">Reference proteome</keyword>
<protein>
    <recommendedName>
        <fullName evidence="4">Flavodoxin-like fold domain-containing protein</fullName>
    </recommendedName>
</protein>
<evidence type="ECO:0000259" key="4">
    <source>
        <dbReference type="Pfam" id="PF02525"/>
    </source>
</evidence>
<evidence type="ECO:0000256" key="1">
    <source>
        <dbReference type="ARBA" id="ARBA00006252"/>
    </source>
</evidence>